<feature type="domain" description="Sucrose synthase EPBD" evidence="11">
    <location>
        <begin position="147"/>
        <end position="235"/>
    </location>
</feature>
<evidence type="ECO:0000259" key="11">
    <source>
        <dbReference type="Pfam" id="PF24862"/>
    </source>
</evidence>
<dbReference type="GO" id="GO:0005985">
    <property type="term" value="P:sucrose metabolic process"/>
    <property type="evidence" value="ECO:0007669"/>
    <property type="project" value="UniProtKB-UniRule"/>
</dbReference>
<dbReference type="Pfam" id="PF24862">
    <property type="entry name" value="SUS_EPBD"/>
    <property type="match status" value="1"/>
</dbReference>
<dbReference type="InterPro" id="IPR000368">
    <property type="entry name" value="Sucrose_synth_GT-B1"/>
</dbReference>
<comment type="similarity">
    <text evidence="1">Belongs to the glycosyltransferase 1 family.</text>
</comment>
<dbReference type="Gene3D" id="1.20.120.1230">
    <property type="match status" value="1"/>
</dbReference>
<evidence type="ECO:0000259" key="9">
    <source>
        <dbReference type="Pfam" id="PF00862"/>
    </source>
</evidence>
<dbReference type="EC" id="2.4.1.13" evidence="2 7"/>
<proteinExistence type="inferred from homology"/>
<gene>
    <name evidence="12" type="ORF">EZJ19_01890</name>
</gene>
<evidence type="ECO:0000256" key="6">
    <source>
        <dbReference type="ARBA" id="ARBA00049030"/>
    </source>
</evidence>
<evidence type="ECO:0000256" key="2">
    <source>
        <dbReference type="ARBA" id="ARBA00012540"/>
    </source>
</evidence>
<organism evidence="12 13">
    <name type="scientific">Parasulfuritortus cantonensis</name>
    <dbReference type="NCBI Taxonomy" id="2528202"/>
    <lineage>
        <taxon>Bacteria</taxon>
        <taxon>Pseudomonadati</taxon>
        <taxon>Pseudomonadota</taxon>
        <taxon>Betaproteobacteria</taxon>
        <taxon>Nitrosomonadales</taxon>
        <taxon>Thiobacillaceae</taxon>
        <taxon>Parasulfuritortus</taxon>
    </lineage>
</organism>
<evidence type="ECO:0000256" key="5">
    <source>
        <dbReference type="ARBA" id="ARBA00022679"/>
    </source>
</evidence>
<keyword evidence="4 12" id="KW-0328">Glycosyltransferase</keyword>
<accession>A0A4R1BLZ3</accession>
<dbReference type="Pfam" id="PF00862">
    <property type="entry name" value="GT-B_Sucrose_synth"/>
    <property type="match status" value="1"/>
</dbReference>
<evidence type="ECO:0000256" key="7">
    <source>
        <dbReference type="NCBIfam" id="TIGR02470"/>
    </source>
</evidence>
<feature type="domain" description="Glycosyl transferase family 1" evidence="8">
    <location>
        <begin position="562"/>
        <end position="721"/>
    </location>
</feature>
<evidence type="ECO:0000313" key="13">
    <source>
        <dbReference type="Proteomes" id="UP000295443"/>
    </source>
</evidence>
<dbReference type="Gene3D" id="3.40.50.2000">
    <property type="entry name" value="Glycogen Phosphorylase B"/>
    <property type="match status" value="2"/>
</dbReference>
<dbReference type="Pfam" id="PF24861">
    <property type="entry name" value="SUS_N"/>
    <property type="match status" value="1"/>
</dbReference>
<dbReference type="GO" id="GO:0016157">
    <property type="term" value="F:sucrose synthase activity"/>
    <property type="evidence" value="ECO:0007669"/>
    <property type="project" value="UniProtKB-UniRule"/>
</dbReference>
<evidence type="ECO:0000256" key="3">
    <source>
        <dbReference type="ARBA" id="ARBA00020955"/>
    </source>
</evidence>
<dbReference type="InterPro" id="IPR056735">
    <property type="entry name" value="SUS_N"/>
</dbReference>
<sequence length="798" mass="89852">MKPRLIDRLRSYFQDHRSDAHRLLHSLVALDRQFLLRSAITDAYASQADDDAGMPDSPLAEAVALCQEAAVNHAWLYLALRHNVARWQYLRVHLETMDIEPVDAAAYLHFKERLATGADEDAWTLEFDVAPFSREMPKLQEADSIGNGVRFLNRRLSSRLFETLEGGALRMLDFLRLHRCQERQLMLSSDVGDLDSLRTALRQADHLLGRLPGAALWEQFAPRLRALGFEPGWGNDAGRVRETMAMLRDLLEAPSPAIMESFLARIPMIFSVAVLSPHGWFGQSNVLGRPDTGGQVVYILDQVRALEADMRRRLAEQGLDAIEPQVVVITRLIPEAEGTTCDQRVEAIAGSSHARILRVPFRNAAGEVLPNWLSRFEVWPYLERFAVDAERDLLAELHGRPDLIIGNYSDGNLVATLMAQHLGVTQCNIAHALEKTKYLYSDLYWRDMDAHYHFGCQFTADLIAMNAADFIITSTYQEIAGTADSLGQYESYMTFTLPGLYRVVNGTDIYDPKFNIVSPGADPDIYFPYERSERRLGHLHPGIEAMVFGAETGADARGVLVEPDKPLLFTMARMDRIKNITGLVEWYGSHAELRARVNLLVVAGHVDPAASGDDEEREQILHLHHLMDHFGLDGEVRWLGRHLDKATAGELYRFVADRRGAFVQPALFEAFGLTVIEAMASGLPTFATCFGGPLEIIEDGVSGFHVDPNHGDEAAAKLAAFFARCREEEGYWQAISAGGLARVEARYTWQRYAERMLTLARVYGFWKYVSDLERTETRRYLEMFYGLQFRPLALALGH</sequence>
<dbReference type="PANTHER" id="PTHR45839:SF7">
    <property type="entry name" value="SUCROSE SYNTHASE 1"/>
    <property type="match status" value="1"/>
</dbReference>
<dbReference type="OrthoDB" id="433681at2"/>
<evidence type="ECO:0000259" key="10">
    <source>
        <dbReference type="Pfam" id="PF24861"/>
    </source>
</evidence>
<dbReference type="InterPro" id="IPR056736">
    <property type="entry name" value="SUS_EPBD"/>
</dbReference>
<dbReference type="Pfam" id="PF00534">
    <property type="entry name" value="Glycos_transf_1"/>
    <property type="match status" value="1"/>
</dbReference>
<dbReference type="NCBIfam" id="TIGR02470">
    <property type="entry name" value="sucr_synth"/>
    <property type="match status" value="1"/>
</dbReference>
<protein>
    <recommendedName>
        <fullName evidence="3 7">Sucrose synthase</fullName>
        <ecNumber evidence="2 7">2.4.1.13</ecNumber>
    </recommendedName>
</protein>
<name>A0A4R1BLZ3_9PROT</name>
<evidence type="ECO:0000259" key="8">
    <source>
        <dbReference type="Pfam" id="PF00534"/>
    </source>
</evidence>
<evidence type="ECO:0000256" key="4">
    <source>
        <dbReference type="ARBA" id="ARBA00022676"/>
    </source>
</evidence>
<dbReference type="Proteomes" id="UP000295443">
    <property type="component" value="Unassembled WGS sequence"/>
</dbReference>
<dbReference type="SUPFAM" id="SSF53756">
    <property type="entry name" value="UDP-Glycosyltransferase/glycogen phosphorylase"/>
    <property type="match status" value="1"/>
</dbReference>
<keyword evidence="5 12" id="KW-0808">Transferase</keyword>
<comment type="catalytic activity">
    <reaction evidence="6">
        <text>an NDP-alpha-D-glucose + D-fructose = a ribonucleoside 5'-diphosphate + sucrose + H(+)</text>
        <dbReference type="Rhea" id="RHEA:16241"/>
        <dbReference type="ChEBI" id="CHEBI:15378"/>
        <dbReference type="ChEBI" id="CHEBI:17992"/>
        <dbReference type="ChEBI" id="CHEBI:37721"/>
        <dbReference type="ChEBI" id="CHEBI:57930"/>
        <dbReference type="ChEBI" id="CHEBI:76533"/>
        <dbReference type="EC" id="2.4.1.13"/>
    </reaction>
</comment>
<dbReference type="InterPro" id="IPR001296">
    <property type="entry name" value="Glyco_trans_1"/>
</dbReference>
<dbReference type="RefSeq" id="WP_131444614.1">
    <property type="nucleotide sequence ID" value="NZ_SJZB01000010.1"/>
</dbReference>
<dbReference type="AlphaFoldDB" id="A0A4R1BLZ3"/>
<dbReference type="EMBL" id="SJZB01000010">
    <property type="protein sequence ID" value="TCJ18490.1"/>
    <property type="molecule type" value="Genomic_DNA"/>
</dbReference>
<comment type="caution">
    <text evidence="12">The sequence shown here is derived from an EMBL/GenBank/DDBJ whole genome shotgun (WGS) entry which is preliminary data.</text>
</comment>
<feature type="domain" description="Sucrose synthase first GT-B" evidence="9">
    <location>
        <begin position="258"/>
        <end position="548"/>
    </location>
</feature>
<evidence type="ECO:0000313" key="12">
    <source>
        <dbReference type="EMBL" id="TCJ18490.1"/>
    </source>
</evidence>
<dbReference type="Gene3D" id="3.10.450.330">
    <property type="match status" value="1"/>
</dbReference>
<keyword evidence="13" id="KW-1185">Reference proteome</keyword>
<dbReference type="InterPro" id="IPR012820">
    <property type="entry name" value="Sucrose_synthase_pln/cyn"/>
</dbReference>
<dbReference type="PANTHER" id="PTHR45839">
    <property type="match status" value="1"/>
</dbReference>
<reference evidence="12 13" key="1">
    <citation type="submission" date="2019-03" db="EMBL/GenBank/DDBJ databases">
        <title>Genome sequence of Thiobacillaceae bacterium LSR1, a sulfur-oxidizing bacterium isolated from freshwater sediment.</title>
        <authorList>
            <person name="Li S."/>
        </authorList>
    </citation>
    <scope>NUCLEOTIDE SEQUENCE [LARGE SCALE GENOMIC DNA]</scope>
    <source>
        <strain evidence="12 13">LSR1</strain>
    </source>
</reference>
<feature type="domain" description="Sucrose synthase N-terminal" evidence="10">
    <location>
        <begin position="3"/>
        <end position="112"/>
    </location>
</feature>
<evidence type="ECO:0000256" key="1">
    <source>
        <dbReference type="ARBA" id="ARBA00006530"/>
    </source>
</evidence>